<feature type="compositionally biased region" description="Acidic residues" evidence="1">
    <location>
        <begin position="88"/>
        <end position="102"/>
    </location>
</feature>
<feature type="compositionally biased region" description="Low complexity" evidence="1">
    <location>
        <begin position="23"/>
        <end position="35"/>
    </location>
</feature>
<accession>A0A7S4J5E4</accession>
<name>A0A7S4J5E4_9STRA</name>
<proteinExistence type="predicted"/>
<feature type="region of interest" description="Disordered" evidence="1">
    <location>
        <begin position="86"/>
        <end position="135"/>
    </location>
</feature>
<gene>
    <name evidence="2" type="ORF">OAUR00152_LOCUS21991</name>
</gene>
<protein>
    <submittedName>
        <fullName evidence="2">Uncharacterized protein</fullName>
    </submittedName>
</protein>
<reference evidence="2" key="1">
    <citation type="submission" date="2021-01" db="EMBL/GenBank/DDBJ databases">
        <authorList>
            <person name="Corre E."/>
            <person name="Pelletier E."/>
            <person name="Niang G."/>
            <person name="Scheremetjew M."/>
            <person name="Finn R."/>
            <person name="Kale V."/>
            <person name="Holt S."/>
            <person name="Cochrane G."/>
            <person name="Meng A."/>
            <person name="Brown T."/>
            <person name="Cohen L."/>
        </authorList>
    </citation>
    <scope>NUCLEOTIDE SEQUENCE</scope>
    <source>
        <strain evidence="2">Isolate 1302-5</strain>
    </source>
</reference>
<feature type="compositionally biased region" description="Low complexity" evidence="1">
    <location>
        <begin position="103"/>
        <end position="120"/>
    </location>
</feature>
<organism evidence="2">
    <name type="scientific">Odontella aurita</name>
    <dbReference type="NCBI Taxonomy" id="265563"/>
    <lineage>
        <taxon>Eukaryota</taxon>
        <taxon>Sar</taxon>
        <taxon>Stramenopiles</taxon>
        <taxon>Ochrophyta</taxon>
        <taxon>Bacillariophyta</taxon>
        <taxon>Mediophyceae</taxon>
        <taxon>Biddulphiophycidae</taxon>
        <taxon>Eupodiscales</taxon>
        <taxon>Odontellaceae</taxon>
        <taxon>Odontella</taxon>
    </lineage>
</organism>
<evidence type="ECO:0000313" key="2">
    <source>
        <dbReference type="EMBL" id="CAE2252363.1"/>
    </source>
</evidence>
<evidence type="ECO:0000256" key="1">
    <source>
        <dbReference type="SAM" id="MobiDB-lite"/>
    </source>
</evidence>
<sequence length="271" mass="28671">MPGLCARTRKGTKVDALAPPPISAATMTAAVPSAAGHDPSAPEPVVIDRGLPPPGVVVGDDGSRSPPPLEAFFQAKQSEDEFAFAYTFEDDHDDSDDDDSDDASGVSSDESSSSYASARSHQAAEPVREGASVKFHPDPVVEVRLRPVTSPDERDGLYYGSDDFRAFRREFRTLIKARRAAIRAQRRGSMQHQHRTPVVATDDADFHWNPLSGIVGAIASAAWNAVPEVIVRAESVSRQQAGLEAGSGSASGAGAGAGAVIPDRLLHHHGF</sequence>
<feature type="region of interest" description="Disordered" evidence="1">
    <location>
        <begin position="1"/>
        <end position="70"/>
    </location>
</feature>
<dbReference type="EMBL" id="HBKQ01032216">
    <property type="protein sequence ID" value="CAE2252363.1"/>
    <property type="molecule type" value="Transcribed_RNA"/>
</dbReference>
<dbReference type="AlphaFoldDB" id="A0A7S4J5E4"/>